<evidence type="ECO:0000256" key="3">
    <source>
        <dbReference type="ARBA" id="ARBA00044955"/>
    </source>
</evidence>
<protein>
    <submittedName>
        <fullName evidence="7">Peptidoglycan-binding lysin domain protein</fullName>
    </submittedName>
</protein>
<comment type="similarity">
    <text evidence="3">Belongs to the secreted LysM effector family.</text>
</comment>
<evidence type="ECO:0000313" key="7">
    <source>
        <dbReference type="EMBL" id="KZZ87787.1"/>
    </source>
</evidence>
<dbReference type="CDD" id="cd00118">
    <property type="entry name" value="LysM"/>
    <property type="match status" value="4"/>
</dbReference>
<organism evidence="7 8">
    <name type="scientific">Moelleriella libera RCEF 2490</name>
    <dbReference type="NCBI Taxonomy" id="1081109"/>
    <lineage>
        <taxon>Eukaryota</taxon>
        <taxon>Fungi</taxon>
        <taxon>Dikarya</taxon>
        <taxon>Ascomycota</taxon>
        <taxon>Pezizomycotina</taxon>
        <taxon>Sordariomycetes</taxon>
        <taxon>Hypocreomycetidae</taxon>
        <taxon>Hypocreales</taxon>
        <taxon>Clavicipitaceae</taxon>
        <taxon>Moelleriella</taxon>
    </lineage>
</organism>
<evidence type="ECO:0000256" key="4">
    <source>
        <dbReference type="SAM" id="MobiDB-lite"/>
    </source>
</evidence>
<accession>A0A167VNL0</accession>
<keyword evidence="8" id="KW-1185">Reference proteome</keyword>
<proteinExistence type="inferred from homology"/>
<sequence length="562" mass="61250">MLQFAILLTTVSGLMRTILADDVGNKTYSFFFSVEQMDSLFPTVSSGCNLALTDEVPSCPREFLQLLSNGAYYSLEGQEYMDVLCESACAPQLAMYRRRVLTACANDPQPREGFPVTYWVDAVNAVRELMCLKDSASKKYCVDILETAFKDNPDSDDMLGGFTDEQLCSECFVNVFRQQQATPYSNYGEEMMDAWQRVQKKCNLNYPTASQPLQVNATSMYNYAPTGYATAKCASDSTFTVASGDNCLSISQKSHVSTGSLIVMNGLRADCTDLQLGQKLCLPDVCADYVVRSGDTCEGITASKDYTFQQLVSWNPLLDDYCSNLIVGQNICVGPPGGYKDFTTIPGATVTKTATYATSTASRPASVASGTTYKCGKYYLVQPGDYCEVVAISNDISFDLLRKLNPELDATCSNLLTGLYYCVLPYEDPSQTSSTAVQAPTSTPPGTTDKCFEWYVVQSGDSCSKIQDKYAIQFSDLQAWNPDLNDKCTNLILGEAYCVHGPAKLAARATEEAHGGQSPAQETARPSRRTGKAAGGGVPVGWPGVDSPRYRKMMGLDAKDEL</sequence>
<dbReference type="InterPro" id="IPR052210">
    <property type="entry name" value="LysM1-like"/>
</dbReference>
<dbReference type="AlphaFoldDB" id="A0A167VNL0"/>
<gene>
    <name evidence="7" type="ORF">AAL_08290</name>
</gene>
<feature type="region of interest" description="Disordered" evidence="4">
    <location>
        <begin position="509"/>
        <end position="562"/>
    </location>
</feature>
<feature type="domain" description="LysM" evidence="6">
    <location>
        <begin position="377"/>
        <end position="423"/>
    </location>
</feature>
<dbReference type="PANTHER" id="PTHR34997:SF1">
    <property type="entry name" value="PEPTIDOGLYCAN-BINDING LYSIN DOMAIN"/>
    <property type="match status" value="1"/>
</dbReference>
<dbReference type="Proteomes" id="UP000078544">
    <property type="component" value="Unassembled WGS sequence"/>
</dbReference>
<dbReference type="SMART" id="SM00257">
    <property type="entry name" value="LysM"/>
    <property type="match status" value="4"/>
</dbReference>
<dbReference type="Gene3D" id="3.10.350.10">
    <property type="entry name" value="LysM domain"/>
    <property type="match status" value="4"/>
</dbReference>
<feature type="domain" description="LysM" evidence="6">
    <location>
        <begin position="287"/>
        <end position="333"/>
    </location>
</feature>
<feature type="domain" description="LysM" evidence="6">
    <location>
        <begin position="453"/>
        <end position="499"/>
    </location>
</feature>
<reference evidence="7 8" key="1">
    <citation type="journal article" date="2016" name="Genome Biol. Evol.">
        <title>Divergent and convergent evolution of fungal pathogenicity.</title>
        <authorList>
            <person name="Shang Y."/>
            <person name="Xiao G."/>
            <person name="Zheng P."/>
            <person name="Cen K."/>
            <person name="Zhan S."/>
            <person name="Wang C."/>
        </authorList>
    </citation>
    <scope>NUCLEOTIDE SEQUENCE [LARGE SCALE GENOMIC DNA]</scope>
    <source>
        <strain evidence="7 8">RCEF 2490</strain>
    </source>
</reference>
<dbReference type="Pfam" id="PF01476">
    <property type="entry name" value="LysM"/>
    <property type="match status" value="4"/>
</dbReference>
<dbReference type="InterPro" id="IPR018392">
    <property type="entry name" value="LysM"/>
</dbReference>
<dbReference type="PANTHER" id="PTHR34997">
    <property type="entry name" value="AM15"/>
    <property type="match status" value="1"/>
</dbReference>
<evidence type="ECO:0000313" key="8">
    <source>
        <dbReference type="Proteomes" id="UP000078544"/>
    </source>
</evidence>
<name>A0A167VNL0_9HYPO</name>
<keyword evidence="5" id="KW-0732">Signal</keyword>
<evidence type="ECO:0000256" key="5">
    <source>
        <dbReference type="SAM" id="SignalP"/>
    </source>
</evidence>
<evidence type="ECO:0000256" key="1">
    <source>
        <dbReference type="ARBA" id="ARBA00022669"/>
    </source>
</evidence>
<dbReference type="STRING" id="1081109.A0A167VNL0"/>
<dbReference type="OrthoDB" id="2281372at2759"/>
<evidence type="ECO:0000256" key="2">
    <source>
        <dbReference type="ARBA" id="ARBA00023026"/>
    </source>
</evidence>
<evidence type="ECO:0000259" key="6">
    <source>
        <dbReference type="PROSITE" id="PS51782"/>
    </source>
</evidence>
<feature type="domain" description="LysM" evidence="6">
    <location>
        <begin position="237"/>
        <end position="282"/>
    </location>
</feature>
<comment type="caution">
    <text evidence="7">The sequence shown here is derived from an EMBL/GenBank/DDBJ whole genome shotgun (WGS) entry which is preliminary data.</text>
</comment>
<dbReference type="EMBL" id="AZGY01000034">
    <property type="protein sequence ID" value="KZZ87787.1"/>
    <property type="molecule type" value="Genomic_DNA"/>
</dbReference>
<keyword evidence="1" id="KW-0147">Chitin-binding</keyword>
<feature type="signal peptide" evidence="5">
    <location>
        <begin position="1"/>
        <end position="20"/>
    </location>
</feature>
<feature type="chain" id="PRO_5007893550" evidence="5">
    <location>
        <begin position="21"/>
        <end position="562"/>
    </location>
</feature>
<dbReference type="PROSITE" id="PS51782">
    <property type="entry name" value="LYSM"/>
    <property type="match status" value="4"/>
</dbReference>
<dbReference type="InterPro" id="IPR036779">
    <property type="entry name" value="LysM_dom_sf"/>
</dbReference>
<keyword evidence="2" id="KW-0843">Virulence</keyword>
<dbReference type="GO" id="GO:0008061">
    <property type="term" value="F:chitin binding"/>
    <property type="evidence" value="ECO:0007669"/>
    <property type="project" value="UniProtKB-KW"/>
</dbReference>
<dbReference type="SUPFAM" id="SSF54106">
    <property type="entry name" value="LysM domain"/>
    <property type="match status" value="4"/>
</dbReference>